<evidence type="ECO:0000256" key="2">
    <source>
        <dbReference type="ARBA" id="ARBA00022490"/>
    </source>
</evidence>
<dbReference type="Proteomes" id="UP000191110">
    <property type="component" value="Unassembled WGS sequence"/>
</dbReference>
<comment type="pathway">
    <text evidence="10 11">Cell wall biogenesis; peptidoglycan recycling.</text>
</comment>
<dbReference type="EC" id="3.2.1.52" evidence="11"/>
<comment type="catalytic activity">
    <reaction evidence="1 11">
        <text>Hydrolysis of terminal non-reducing N-acetyl-D-hexosamine residues in N-acetyl-beta-D-hexosaminides.</text>
        <dbReference type="EC" id="3.2.1.52"/>
    </reaction>
</comment>
<evidence type="ECO:0000256" key="7">
    <source>
        <dbReference type="ARBA" id="ARBA00023295"/>
    </source>
</evidence>
<organism evidence="13 14">
    <name type="scientific">Solemya pervernicosa gill symbiont</name>
    <dbReference type="NCBI Taxonomy" id="642797"/>
    <lineage>
        <taxon>Bacteria</taxon>
        <taxon>Pseudomonadati</taxon>
        <taxon>Pseudomonadota</taxon>
        <taxon>Gammaproteobacteria</taxon>
        <taxon>sulfur-oxidizing symbionts</taxon>
    </lineage>
</organism>
<dbReference type="HAMAP" id="MF_00364">
    <property type="entry name" value="NagZ"/>
    <property type="match status" value="1"/>
</dbReference>
<dbReference type="GO" id="GO:0009254">
    <property type="term" value="P:peptidoglycan turnover"/>
    <property type="evidence" value="ECO:0007669"/>
    <property type="project" value="UniProtKB-UniRule"/>
</dbReference>
<comment type="caution">
    <text evidence="13">The sequence shown here is derived from an EMBL/GenBank/DDBJ whole genome shotgun (WGS) entry which is preliminary data.</text>
</comment>
<dbReference type="GO" id="GO:0071555">
    <property type="term" value="P:cell wall organization"/>
    <property type="evidence" value="ECO:0007669"/>
    <property type="project" value="UniProtKB-KW"/>
</dbReference>
<evidence type="ECO:0000256" key="10">
    <source>
        <dbReference type="ARBA" id="ARBA00037880"/>
    </source>
</evidence>
<dbReference type="InterPro" id="IPR036962">
    <property type="entry name" value="Glyco_hydro_3_N_sf"/>
</dbReference>
<sequence>MTLGPLMVDLEGTTMESEERQMLCNPLVGGVILFSRNYESPEQIAALCSEIHELRTPHLLIGVDHEGGPVQRFREGFTRLPSVSRLGDIYDINHKKGLTLAETSGWLMASELRAVGIDFSFAPVLDLGRGISSVMKGRTFHKDPEVVAQLAHAYLAGMQRAGMAATGKHFPGHGSIEADSHVAMPVDERRYEDIFAEDVLPFERMIHYGLAAIMPAHVIYSQVDSQPAGFSAFWLQEVLRKRLEFSGVIFSDDLSMAAAESAGSYSDRARAALQAGCDVALVCNNRAAAEEVLSGLGEGFIDDPVSQLRRVRMHGRHPVTRAELHQNPKWVRAVHSVTDYDESPEIDLPI</sequence>
<dbReference type="OrthoDB" id="9786661at2"/>
<dbReference type="Pfam" id="PF00933">
    <property type="entry name" value="Glyco_hydro_3"/>
    <property type="match status" value="1"/>
</dbReference>
<protein>
    <recommendedName>
        <fullName evidence="11">Beta-hexosaminidase</fullName>
        <ecNumber evidence="11">3.2.1.52</ecNumber>
    </recommendedName>
    <alternativeName>
        <fullName evidence="11">Beta-N-acetylhexosaminidase</fullName>
    </alternativeName>
    <alternativeName>
        <fullName evidence="11">N-acetyl-beta-glucosaminidase</fullName>
    </alternativeName>
</protein>
<proteinExistence type="inferred from homology"/>
<dbReference type="PANTHER" id="PTHR30480:SF13">
    <property type="entry name" value="BETA-HEXOSAMINIDASE"/>
    <property type="match status" value="1"/>
</dbReference>
<comment type="subcellular location">
    <subcellularLocation>
        <location evidence="11">Cytoplasm</location>
    </subcellularLocation>
</comment>
<feature type="active site" description="Nucleophile" evidence="11">
    <location>
        <position position="252"/>
    </location>
</feature>
<keyword evidence="9 11" id="KW-0961">Cell wall biogenesis/degradation</keyword>
<keyword evidence="3 11" id="KW-0132">Cell division</keyword>
<evidence type="ECO:0000256" key="6">
    <source>
        <dbReference type="ARBA" id="ARBA00022984"/>
    </source>
</evidence>
<accession>A0A1T2LAB7</accession>
<keyword evidence="6 11" id="KW-0573">Peptidoglycan synthesis</keyword>
<dbReference type="InterPro" id="IPR050226">
    <property type="entry name" value="NagZ_Beta-hexosaminidase"/>
</dbReference>
<dbReference type="GO" id="GO:0004563">
    <property type="term" value="F:beta-N-acetylhexosaminidase activity"/>
    <property type="evidence" value="ECO:0007669"/>
    <property type="project" value="UniProtKB-UniRule"/>
</dbReference>
<dbReference type="PANTHER" id="PTHR30480">
    <property type="entry name" value="BETA-HEXOSAMINIDASE-RELATED"/>
    <property type="match status" value="1"/>
</dbReference>
<keyword evidence="4 11" id="KW-0378">Hydrolase</keyword>
<dbReference type="Gene3D" id="3.20.20.300">
    <property type="entry name" value="Glycoside hydrolase, family 3, N-terminal domain"/>
    <property type="match status" value="1"/>
</dbReference>
<dbReference type="InterPro" id="IPR001764">
    <property type="entry name" value="Glyco_hydro_3_N"/>
</dbReference>
<dbReference type="GO" id="GO:0051301">
    <property type="term" value="P:cell division"/>
    <property type="evidence" value="ECO:0007669"/>
    <property type="project" value="UniProtKB-KW"/>
</dbReference>
<dbReference type="InterPro" id="IPR017853">
    <property type="entry name" value="GH"/>
</dbReference>
<dbReference type="GO" id="GO:0008360">
    <property type="term" value="P:regulation of cell shape"/>
    <property type="evidence" value="ECO:0007669"/>
    <property type="project" value="UniProtKB-KW"/>
</dbReference>
<dbReference type="NCBIfam" id="NF003740">
    <property type="entry name" value="PRK05337.1"/>
    <property type="match status" value="1"/>
</dbReference>
<keyword evidence="8 11" id="KW-0131">Cell cycle</keyword>
<name>A0A1T2LAB7_9GAMM</name>
<comment type="similarity">
    <text evidence="11">Belongs to the glycosyl hydrolase 3 family. NagZ subfamily.</text>
</comment>
<feature type="site" description="Important for catalytic activity" evidence="11">
    <location>
        <position position="179"/>
    </location>
</feature>
<feature type="binding site" evidence="11">
    <location>
        <position position="138"/>
    </location>
    <ligand>
        <name>substrate</name>
    </ligand>
</feature>
<feature type="binding site" evidence="11">
    <location>
        <position position="72"/>
    </location>
    <ligand>
        <name>substrate</name>
    </ligand>
</feature>
<dbReference type="FunFam" id="3.20.20.300:FF:000001">
    <property type="entry name" value="Beta-hexosaminidase"/>
    <property type="match status" value="1"/>
</dbReference>
<gene>
    <name evidence="11" type="primary">nagZ</name>
    <name evidence="13" type="ORF">BOW53_01540</name>
</gene>
<dbReference type="InterPro" id="IPR019800">
    <property type="entry name" value="Glyco_hydro_3_AS"/>
</dbReference>
<keyword evidence="7 11" id="KW-0326">Glycosidase</keyword>
<evidence type="ECO:0000313" key="13">
    <source>
        <dbReference type="EMBL" id="OOZ42045.1"/>
    </source>
</evidence>
<dbReference type="PROSITE" id="PS00775">
    <property type="entry name" value="GLYCOSYL_HYDROL_F3"/>
    <property type="match status" value="1"/>
</dbReference>
<feature type="active site" description="Proton donor/acceptor" evidence="11">
    <location>
        <position position="181"/>
    </location>
</feature>
<dbReference type="SUPFAM" id="SSF51445">
    <property type="entry name" value="(Trans)glycosidases"/>
    <property type="match status" value="1"/>
</dbReference>
<evidence type="ECO:0000256" key="3">
    <source>
        <dbReference type="ARBA" id="ARBA00022618"/>
    </source>
</evidence>
<comment type="function">
    <text evidence="11">Plays a role in peptidoglycan recycling by cleaving the terminal beta-1,4-linked N-acetylglucosamine (GlcNAc) from peptide-linked peptidoglycan fragments, giving rise to free GlcNAc, anhydro-N-acetylmuramic acid and anhydro-N-acetylmuramic acid-linked peptides.</text>
</comment>
<evidence type="ECO:0000256" key="9">
    <source>
        <dbReference type="ARBA" id="ARBA00023316"/>
    </source>
</evidence>
<feature type="binding site" evidence="11">
    <location>
        <position position="64"/>
    </location>
    <ligand>
        <name>substrate</name>
    </ligand>
</feature>
<dbReference type="RefSeq" id="WP_078482321.1">
    <property type="nucleotide sequence ID" value="NZ_MPRL01000003.1"/>
</dbReference>
<dbReference type="GO" id="GO:0005975">
    <property type="term" value="P:carbohydrate metabolic process"/>
    <property type="evidence" value="ECO:0007669"/>
    <property type="project" value="InterPro"/>
</dbReference>
<dbReference type="UniPathway" id="UPA00544"/>
<evidence type="ECO:0000259" key="12">
    <source>
        <dbReference type="Pfam" id="PF00933"/>
    </source>
</evidence>
<feature type="binding site" evidence="11">
    <location>
        <begin position="168"/>
        <end position="169"/>
    </location>
    <ligand>
        <name>substrate</name>
    </ligand>
</feature>
<keyword evidence="5 11" id="KW-0133">Cell shape</keyword>
<reference evidence="13 14" key="1">
    <citation type="submission" date="2016-11" db="EMBL/GenBank/DDBJ databases">
        <title>Mixed transmission modes and dynamic genome evolution in an obligate animal-bacterial symbiosis.</title>
        <authorList>
            <person name="Russell S.L."/>
            <person name="Corbett-Detig R.B."/>
            <person name="Cavanaugh C.M."/>
        </authorList>
    </citation>
    <scope>NUCLEOTIDE SEQUENCE [LARGE SCALE GENOMIC DNA]</scope>
    <source>
        <strain evidence="13">Sveles-Q1</strain>
    </source>
</reference>
<dbReference type="GO" id="GO:0005737">
    <property type="term" value="C:cytoplasm"/>
    <property type="evidence" value="ECO:0007669"/>
    <property type="project" value="UniProtKB-SubCell"/>
</dbReference>
<keyword evidence="14" id="KW-1185">Reference proteome</keyword>
<feature type="domain" description="Glycoside hydrolase family 3 N-terminal" evidence="12">
    <location>
        <begin position="14"/>
        <end position="293"/>
    </location>
</feature>
<evidence type="ECO:0000256" key="11">
    <source>
        <dbReference type="HAMAP-Rule" id="MF_00364"/>
    </source>
</evidence>
<evidence type="ECO:0000256" key="5">
    <source>
        <dbReference type="ARBA" id="ARBA00022960"/>
    </source>
</evidence>
<evidence type="ECO:0000313" key="14">
    <source>
        <dbReference type="Proteomes" id="UP000191110"/>
    </source>
</evidence>
<evidence type="ECO:0000256" key="1">
    <source>
        <dbReference type="ARBA" id="ARBA00001231"/>
    </source>
</evidence>
<dbReference type="InterPro" id="IPR022956">
    <property type="entry name" value="Beta_hexosaminidase_bac"/>
</dbReference>
<keyword evidence="2 11" id="KW-0963">Cytoplasm</keyword>
<dbReference type="EMBL" id="MPRL01000003">
    <property type="protein sequence ID" value="OOZ42045.1"/>
    <property type="molecule type" value="Genomic_DNA"/>
</dbReference>
<dbReference type="AlphaFoldDB" id="A0A1T2LAB7"/>
<dbReference type="GO" id="GO:0009252">
    <property type="term" value="P:peptidoglycan biosynthetic process"/>
    <property type="evidence" value="ECO:0007669"/>
    <property type="project" value="UniProtKB-KW"/>
</dbReference>
<evidence type="ECO:0000256" key="8">
    <source>
        <dbReference type="ARBA" id="ARBA00023306"/>
    </source>
</evidence>
<evidence type="ECO:0000256" key="4">
    <source>
        <dbReference type="ARBA" id="ARBA00022801"/>
    </source>
</evidence>